<reference evidence="2" key="1">
    <citation type="journal article" date="2005" name="Nature">
        <title>The map-based sequence of the rice genome.</title>
        <authorList>
            <consortium name="International rice genome sequencing project (IRGSP)"/>
            <person name="Matsumoto T."/>
            <person name="Wu J."/>
            <person name="Kanamori H."/>
            <person name="Katayose Y."/>
            <person name="Fujisawa M."/>
            <person name="Namiki N."/>
            <person name="Mizuno H."/>
            <person name="Yamamoto K."/>
            <person name="Antonio B.A."/>
            <person name="Baba T."/>
            <person name="Sakata K."/>
            <person name="Nagamura Y."/>
            <person name="Aoki H."/>
            <person name="Arikawa K."/>
            <person name="Arita K."/>
            <person name="Bito T."/>
            <person name="Chiden Y."/>
            <person name="Fujitsuka N."/>
            <person name="Fukunaka R."/>
            <person name="Hamada M."/>
            <person name="Harada C."/>
            <person name="Hayashi A."/>
            <person name="Hijishita S."/>
            <person name="Honda M."/>
            <person name="Hosokawa S."/>
            <person name="Ichikawa Y."/>
            <person name="Idonuma A."/>
            <person name="Iijima M."/>
            <person name="Ikeda M."/>
            <person name="Ikeno M."/>
            <person name="Ito K."/>
            <person name="Ito S."/>
            <person name="Ito T."/>
            <person name="Ito Y."/>
            <person name="Ito Y."/>
            <person name="Iwabuchi A."/>
            <person name="Kamiya K."/>
            <person name="Karasawa W."/>
            <person name="Kurita K."/>
            <person name="Katagiri S."/>
            <person name="Kikuta A."/>
            <person name="Kobayashi H."/>
            <person name="Kobayashi N."/>
            <person name="Machita K."/>
            <person name="Maehara T."/>
            <person name="Masukawa M."/>
            <person name="Mizubayashi T."/>
            <person name="Mukai Y."/>
            <person name="Nagasaki H."/>
            <person name="Nagata Y."/>
            <person name="Naito S."/>
            <person name="Nakashima M."/>
            <person name="Nakama Y."/>
            <person name="Nakamichi Y."/>
            <person name="Nakamura M."/>
            <person name="Meguro A."/>
            <person name="Negishi M."/>
            <person name="Ohta I."/>
            <person name="Ohta T."/>
            <person name="Okamoto M."/>
            <person name="Ono N."/>
            <person name="Saji S."/>
            <person name="Sakaguchi M."/>
            <person name="Sakai K."/>
            <person name="Shibata M."/>
            <person name="Shimokawa T."/>
            <person name="Song J."/>
            <person name="Takazaki Y."/>
            <person name="Terasawa K."/>
            <person name="Tsugane M."/>
            <person name="Tsuji K."/>
            <person name="Ueda S."/>
            <person name="Waki K."/>
            <person name="Yamagata H."/>
            <person name="Yamamoto M."/>
            <person name="Yamamoto S."/>
            <person name="Yamane H."/>
            <person name="Yoshiki S."/>
            <person name="Yoshihara R."/>
            <person name="Yukawa K."/>
            <person name="Zhong H."/>
            <person name="Yano M."/>
            <person name="Yuan Q."/>
            <person name="Ouyang S."/>
            <person name="Liu J."/>
            <person name="Jones K.M."/>
            <person name="Gansberger K."/>
            <person name="Moffat K."/>
            <person name="Hill J."/>
            <person name="Bera J."/>
            <person name="Fadrosh D."/>
            <person name="Jin S."/>
            <person name="Johri S."/>
            <person name="Kim M."/>
            <person name="Overton L."/>
            <person name="Reardon M."/>
            <person name="Tsitrin T."/>
            <person name="Vuong H."/>
            <person name="Weaver B."/>
            <person name="Ciecko A."/>
            <person name="Tallon L."/>
            <person name="Jackson J."/>
            <person name="Pai G."/>
            <person name="Aken S.V."/>
            <person name="Utterback T."/>
            <person name="Reidmuller S."/>
            <person name="Feldblyum T."/>
            <person name="Hsiao J."/>
            <person name="Zismann V."/>
            <person name="Iobst S."/>
            <person name="de Vazeille A.R."/>
            <person name="Buell C.R."/>
            <person name="Ying K."/>
            <person name="Li Y."/>
            <person name="Lu T."/>
            <person name="Huang Y."/>
            <person name="Zhao Q."/>
            <person name="Feng Q."/>
            <person name="Zhang L."/>
            <person name="Zhu J."/>
            <person name="Weng Q."/>
            <person name="Mu J."/>
            <person name="Lu Y."/>
            <person name="Fan D."/>
            <person name="Liu Y."/>
            <person name="Guan J."/>
            <person name="Zhang Y."/>
            <person name="Yu S."/>
            <person name="Liu X."/>
            <person name="Zhang Y."/>
            <person name="Hong G."/>
            <person name="Han B."/>
            <person name="Choisne N."/>
            <person name="Demange N."/>
            <person name="Orjeda G."/>
            <person name="Samain S."/>
            <person name="Cattolico L."/>
            <person name="Pelletier E."/>
            <person name="Couloux A."/>
            <person name="Segurens B."/>
            <person name="Wincker P."/>
            <person name="D'Hont A."/>
            <person name="Scarpelli C."/>
            <person name="Weissenbach J."/>
            <person name="Salanoubat M."/>
            <person name="Quetier F."/>
            <person name="Yu Y."/>
            <person name="Kim H.R."/>
            <person name="Rambo T."/>
            <person name="Currie J."/>
            <person name="Collura K."/>
            <person name="Luo M."/>
            <person name="Yang T."/>
            <person name="Ammiraju J.S.S."/>
            <person name="Engler F."/>
            <person name="Soderlund C."/>
            <person name="Wing R.A."/>
            <person name="Palmer L.E."/>
            <person name="de la Bastide M."/>
            <person name="Spiegel L."/>
            <person name="Nascimento L."/>
            <person name="Zutavern T."/>
            <person name="O'Shaughnessy A."/>
            <person name="Dike S."/>
            <person name="Dedhia N."/>
            <person name="Preston R."/>
            <person name="Balija V."/>
            <person name="McCombie W.R."/>
            <person name="Chow T."/>
            <person name="Chen H."/>
            <person name="Chung M."/>
            <person name="Chen C."/>
            <person name="Shaw J."/>
            <person name="Wu H."/>
            <person name="Hsiao K."/>
            <person name="Chao Y."/>
            <person name="Chu M."/>
            <person name="Cheng C."/>
            <person name="Hour A."/>
            <person name="Lee P."/>
            <person name="Lin S."/>
            <person name="Lin Y."/>
            <person name="Liou J."/>
            <person name="Liu S."/>
            <person name="Hsing Y."/>
            <person name="Raghuvanshi S."/>
            <person name="Mohanty A."/>
            <person name="Bharti A.K."/>
            <person name="Gaur A."/>
            <person name="Gupta V."/>
            <person name="Kumar D."/>
            <person name="Ravi V."/>
            <person name="Vij S."/>
            <person name="Kapur A."/>
            <person name="Khurana P."/>
            <person name="Khurana P."/>
            <person name="Khurana J.P."/>
            <person name="Tyagi A.K."/>
            <person name="Gaikwad K."/>
            <person name="Singh A."/>
            <person name="Dalal V."/>
            <person name="Srivastava S."/>
            <person name="Dixit A."/>
            <person name="Pal A.K."/>
            <person name="Ghazi I.A."/>
            <person name="Yadav M."/>
            <person name="Pandit A."/>
            <person name="Bhargava A."/>
            <person name="Sureshbabu K."/>
            <person name="Batra K."/>
            <person name="Sharma T.R."/>
            <person name="Mohapatra T."/>
            <person name="Singh N.K."/>
            <person name="Messing J."/>
            <person name="Nelson A.B."/>
            <person name="Fuks G."/>
            <person name="Kavchok S."/>
            <person name="Keizer G."/>
            <person name="Linton E."/>
            <person name="Llaca V."/>
            <person name="Song R."/>
            <person name="Tanyolac B."/>
            <person name="Young S."/>
            <person name="Ho-Il K."/>
            <person name="Hahn J.H."/>
            <person name="Sangsakoo G."/>
            <person name="Vanavichit A."/>
            <person name="de Mattos Luiz.A.T."/>
            <person name="Zimmer P.D."/>
            <person name="Malone G."/>
            <person name="Dellagostin O."/>
            <person name="de Oliveira A.C."/>
            <person name="Bevan M."/>
            <person name="Bancroft I."/>
            <person name="Minx P."/>
            <person name="Cordum H."/>
            <person name="Wilson R."/>
            <person name="Cheng Z."/>
            <person name="Jin W."/>
            <person name="Jiang J."/>
            <person name="Leong S.A."/>
            <person name="Iwama H."/>
            <person name="Gojobori T."/>
            <person name="Itoh T."/>
            <person name="Niimura Y."/>
            <person name="Fujii Y."/>
            <person name="Habara T."/>
            <person name="Sakai H."/>
            <person name="Sato Y."/>
            <person name="Wilson G."/>
            <person name="Kumar K."/>
            <person name="McCouch S."/>
            <person name="Juretic N."/>
            <person name="Hoen D."/>
            <person name="Wright S."/>
            <person name="Bruskiewich R."/>
            <person name="Bureau T."/>
            <person name="Miyao A."/>
            <person name="Hirochika H."/>
            <person name="Nishikawa T."/>
            <person name="Kadowaki K."/>
            <person name="Sugiura M."/>
            <person name="Burr B."/>
            <person name="Sasaki T."/>
        </authorList>
    </citation>
    <scope>NUCLEOTIDE SEQUENCE [LARGE SCALE GENOMIC DNA]</scope>
    <source>
        <strain evidence="2">cv. Nipponbare</strain>
    </source>
</reference>
<dbReference type="AlphaFoldDB" id="Q5Z499"/>
<sequence length="95" mass="10367">MVMVKPAGMRLICWSVGAHQRPYMLEPGLHGIGKTGESGSVVEAAAHGRGDRLRGGRDWIGRVGPCRSSNTSRPVPRVRVSRLTCHASITYRARM</sequence>
<gene>
    <name evidence="1" type="primary">P0734C01.26</name>
</gene>
<protein>
    <submittedName>
        <fullName evidence="1">Uncharacterized protein</fullName>
    </submittedName>
</protein>
<dbReference type="EMBL" id="AP006177">
    <property type="protein sequence ID" value="BAD62433.1"/>
    <property type="molecule type" value="Genomic_DNA"/>
</dbReference>
<dbReference type="Proteomes" id="UP000000763">
    <property type="component" value="Chromosome 6"/>
</dbReference>
<organism evidence="1 2">
    <name type="scientific">Oryza sativa subsp. japonica</name>
    <name type="common">Rice</name>
    <dbReference type="NCBI Taxonomy" id="39947"/>
    <lineage>
        <taxon>Eukaryota</taxon>
        <taxon>Viridiplantae</taxon>
        <taxon>Streptophyta</taxon>
        <taxon>Embryophyta</taxon>
        <taxon>Tracheophyta</taxon>
        <taxon>Spermatophyta</taxon>
        <taxon>Magnoliopsida</taxon>
        <taxon>Liliopsida</taxon>
        <taxon>Poales</taxon>
        <taxon>Poaceae</taxon>
        <taxon>BOP clade</taxon>
        <taxon>Oryzoideae</taxon>
        <taxon>Oryzeae</taxon>
        <taxon>Oryzinae</taxon>
        <taxon>Oryza</taxon>
        <taxon>Oryza sativa</taxon>
    </lineage>
</organism>
<proteinExistence type="predicted"/>
<evidence type="ECO:0000313" key="1">
    <source>
        <dbReference type="EMBL" id="BAD62433.1"/>
    </source>
</evidence>
<accession>Q5Z499</accession>
<evidence type="ECO:0000313" key="2">
    <source>
        <dbReference type="Proteomes" id="UP000000763"/>
    </source>
</evidence>
<reference evidence="2" key="2">
    <citation type="journal article" date="2008" name="Nucleic Acids Res.">
        <title>The rice annotation project database (RAP-DB): 2008 update.</title>
        <authorList>
            <consortium name="The rice annotation project (RAP)"/>
        </authorList>
    </citation>
    <scope>GENOME REANNOTATION</scope>
    <source>
        <strain evidence="2">cv. Nipponbare</strain>
    </source>
</reference>
<name>Q5Z499_ORYSJ</name>